<feature type="region of interest" description="Disordered" evidence="1">
    <location>
        <begin position="1887"/>
        <end position="1911"/>
    </location>
</feature>
<evidence type="ECO:0008006" key="5">
    <source>
        <dbReference type="Google" id="ProtNLM"/>
    </source>
</evidence>
<dbReference type="InterPro" id="IPR016187">
    <property type="entry name" value="CTDL_fold"/>
</dbReference>
<organism evidence="3 4">
    <name type="scientific">Mucor circinelloides f. circinelloides (strain 1006PhL)</name>
    <name type="common">Mucormycosis agent</name>
    <name type="synonym">Calyptromyces circinelloides</name>
    <dbReference type="NCBI Taxonomy" id="1220926"/>
    <lineage>
        <taxon>Eukaryota</taxon>
        <taxon>Fungi</taxon>
        <taxon>Fungi incertae sedis</taxon>
        <taxon>Mucoromycota</taxon>
        <taxon>Mucoromycotina</taxon>
        <taxon>Mucoromycetes</taxon>
        <taxon>Mucorales</taxon>
        <taxon>Mucorineae</taxon>
        <taxon>Mucoraceae</taxon>
        <taxon>Mucor</taxon>
    </lineage>
</organism>
<dbReference type="OrthoDB" id="2288673at2759"/>
<feature type="chain" id="PRO_5004509000" description="C-type lectin domain-containing protein" evidence="2">
    <location>
        <begin position="25"/>
        <end position="1925"/>
    </location>
</feature>
<feature type="compositionally biased region" description="Low complexity" evidence="1">
    <location>
        <begin position="1893"/>
        <end position="1904"/>
    </location>
</feature>
<evidence type="ECO:0000256" key="1">
    <source>
        <dbReference type="SAM" id="MobiDB-lite"/>
    </source>
</evidence>
<dbReference type="VEuPathDB" id="FungiDB:HMPREF1544_06661"/>
<evidence type="ECO:0000256" key="2">
    <source>
        <dbReference type="SAM" id="SignalP"/>
    </source>
</evidence>
<dbReference type="EMBL" id="KE123986">
    <property type="protein sequence ID" value="EPB86587.1"/>
    <property type="molecule type" value="Genomic_DNA"/>
</dbReference>
<reference evidence="4" key="1">
    <citation type="submission" date="2013-05" db="EMBL/GenBank/DDBJ databases">
        <title>The Genome sequence of Mucor circinelloides f. circinelloides 1006PhL.</title>
        <authorList>
            <consortium name="The Broad Institute Genomics Platform"/>
            <person name="Cuomo C."/>
            <person name="Earl A."/>
            <person name="Findley K."/>
            <person name="Lee S.C."/>
            <person name="Walker B."/>
            <person name="Young S."/>
            <person name="Zeng Q."/>
            <person name="Gargeya S."/>
            <person name="Fitzgerald M."/>
            <person name="Haas B."/>
            <person name="Abouelleil A."/>
            <person name="Allen A.W."/>
            <person name="Alvarado L."/>
            <person name="Arachchi H.M."/>
            <person name="Berlin A.M."/>
            <person name="Chapman S.B."/>
            <person name="Gainer-Dewar J."/>
            <person name="Goldberg J."/>
            <person name="Griggs A."/>
            <person name="Gujja S."/>
            <person name="Hansen M."/>
            <person name="Howarth C."/>
            <person name="Imamovic A."/>
            <person name="Ireland A."/>
            <person name="Larimer J."/>
            <person name="McCowan C."/>
            <person name="Murphy C."/>
            <person name="Pearson M."/>
            <person name="Poon T.W."/>
            <person name="Priest M."/>
            <person name="Roberts A."/>
            <person name="Saif S."/>
            <person name="Shea T."/>
            <person name="Sisk P."/>
            <person name="Sykes S."/>
            <person name="Wortman J."/>
            <person name="Nusbaum C."/>
            <person name="Birren B."/>
        </authorList>
    </citation>
    <scope>NUCLEOTIDE SEQUENCE [LARGE SCALE GENOMIC DNA]</scope>
    <source>
        <strain evidence="4">1006PhL</strain>
    </source>
</reference>
<name>S2JDN3_MUCC1</name>
<sequence length="1925" mass="194443">MSRRRDKFLGIALIIALSSGRTLAYQEFDQHQSYSHNDGGLYRGSGLITRCEAPGTGGFFISKDKYPYTGAAAACTALGGSLADISNQNFLLASDLVLTCAGPNQRAWIGSWDYNENGIPVKNSQDCLSVFVRSIGPGGGIENVCPGDRPVLCQLHQSTVPHNSLYSQSVPPYAYQTAIVSNVPANEARPRGDYVPYPGGPALYPPVVNHPKPPYHGGYPPPYQGGGGFQGPHREYPQGPNGGYPGYGNGGYPYGYPNNGYPYNGYGGKKGHKEGKGDRTVTVLSTTTVNGLVTTLTLSGIETIVTVENAASTVTLDAIVSTIVLQGVPSTVTEIIDGIPVTVTVEGIPSTSTVTMVGTSTITDLEVTTLTETDVELLTAIEYVTVTSTFVDVQLTTDTQSTTATVTDTITDVELFTATVNNTLVINNTLTEIQLLTVTDISVFTSTQLVTLPPSIVTLPPNTVTVTPDPVILPANTITLPADTVTITQAPLPAITVTAPPATITLPPATVVQYSTRQVTSTIVLPPVTSTVVQFAIRQVTTTATFETPGPTTTETETETRTVTITQATTVTQTVGPTAVLNPVVTYTYTTPTVTYDGGFKFPFPIPNFHGAGTYTLGIGSVITVNVDGSYGFTLGGPPSVSGGGSTTFAFPFTIPNFAGPGLYTLSPGNVVQVNADGSYYFTSGGPPTQGGGNTGGSTEDTMNFSFPFDIPGFIGPGTYTLSPGNVVQVNNDGSYTFVEGSAPTGNGGGATNTGGSFSFPFNIPGFIGPGTYTLSPGNVVSVNGDGSYSFLLGGPPGGATITSQPVFTFPTISLPSLNLGGGFSIGSYSGPGIYTLSPGNVVSVSSNGGFSFILGGNGNSAGSVSLPTVSLPTVTLPGGIVLPDFAGSGTYTVSPGNVLSIGTGGITWLQGGPQSVTATGNIAPTISLPGFTFPSITLPTLNLPTLNLGGGFSIGGFSGPGTYTVSPGNVVSVGANGSGNVAGSVSLPGVSLPTITLAGGITLPSYSGPGIYTYSPGNVLSIGVGGGITWLQGGPQTASGGGFTFPTISLPAFTFPSITLPTLNLPTLNLGGGFSIGGFSGPGTYTVSPGNVVSVGANGAYSFLTGGSGNVAGTVSLPGVSLPTLTLAGGITLPNYNGPGVYTYSPGNVVSIGLFGGVTWLQGGPSTAAGGGFTFPTLSLPAFTFPSISLPTLSLPSLNLGGGFTINGYNGPGTYTVSPGNVVSVNANGAYTFISGGAGNTAGTVSLPGVSLPTLTLAGGITLPNYSGPGIYTYSPGNVVSIGLFGGVTWLQGGPSTAAGGGFTFPTFGFPSPTSTSARAGFTFPSITLPTLNLPVISLGNSLKISAYTGAGIYTVAPGVSLSVEANGVYSYFGNSGSSGSTGGSLTLPALVLPTITLAGGIPIPNFSGPGLYTVSPGNVVSVGTSGGITWVQGGPQSLAGGGFTFPGFTFPTATTPAATGSPGSTVIGGVTFKFPFNIPGFYGPGIYILSIGNVVQVNNDGTYTFISGGPPVSSTSASPSVISSQPVVYPVTFPSISLPIVTFPTVNLPGGSAIPGFTGAGVYTVGSNVVSVDANGGYTYLSGNGFFNINSGNLNIPQFSFPTLTLAGGVQVPQYTGPGIYTISPGNQISIDASGGVRWILGGPQSIAPQPTVAPLVTYATQISLPTITYPGLDLPTGGRIATYTGPGLYTLNANTVVSMDGSGSYSYTLGSGFFGIKTGSLKLPTLSFPPISLPGNFNVATFTGPGVYTVSPGNTVSINAAGILQWIQGGPNVPTVTAAPTSSATQLAGQGLTTTIGGVTFRFPFNIPGFYGPGIYILSVGNVVQVNADGTYTFISGSAPIITQSATKLMMAALPNPQASQSASSEGFVLPGFSFSAFSRRAAPSDYQHSPSSSRSASSNSHQDVASESQSAGLFDHILALF</sequence>
<proteinExistence type="predicted"/>
<dbReference type="CDD" id="cd00037">
    <property type="entry name" value="CLECT"/>
    <property type="match status" value="1"/>
</dbReference>
<dbReference type="STRING" id="1220926.S2JDN3"/>
<dbReference type="SUPFAM" id="SSF56436">
    <property type="entry name" value="C-type lectin-like"/>
    <property type="match status" value="1"/>
</dbReference>
<protein>
    <recommendedName>
        <fullName evidence="5">C-type lectin domain-containing protein</fullName>
    </recommendedName>
</protein>
<dbReference type="InParanoid" id="S2JDN3"/>
<feature type="region of interest" description="Disordered" evidence="1">
    <location>
        <begin position="219"/>
        <end position="243"/>
    </location>
</feature>
<gene>
    <name evidence="3" type="ORF">HMPREF1544_06661</name>
</gene>
<evidence type="ECO:0000313" key="3">
    <source>
        <dbReference type="EMBL" id="EPB86587.1"/>
    </source>
</evidence>
<dbReference type="Proteomes" id="UP000014254">
    <property type="component" value="Unassembled WGS sequence"/>
</dbReference>
<evidence type="ECO:0000313" key="4">
    <source>
        <dbReference type="Proteomes" id="UP000014254"/>
    </source>
</evidence>
<feature type="signal peptide" evidence="2">
    <location>
        <begin position="1"/>
        <end position="24"/>
    </location>
</feature>
<keyword evidence="4" id="KW-1185">Reference proteome</keyword>
<keyword evidence="2" id="KW-0732">Signal</keyword>
<accession>S2JDN3</accession>